<comment type="caution">
    <text evidence="3">The sequence shown here is derived from an EMBL/GenBank/DDBJ whole genome shotgun (WGS) entry which is preliminary data.</text>
</comment>
<accession>A0A086KWU2</accession>
<gene>
    <name evidence="3" type="ORF">TGDOM2_233480</name>
</gene>
<evidence type="ECO:0000256" key="1">
    <source>
        <dbReference type="SAM" id="MobiDB-lite"/>
    </source>
</evidence>
<reference evidence="3 4" key="1">
    <citation type="submission" date="2014-02" db="EMBL/GenBank/DDBJ databases">
        <authorList>
            <person name="Sibley D."/>
            <person name="Venepally P."/>
            <person name="Karamycheva S."/>
            <person name="Hadjithomas M."/>
            <person name="Khan A."/>
            <person name="Brunk B."/>
            <person name="Roos D."/>
            <person name="Caler E."/>
            <person name="Lorenzi H."/>
        </authorList>
    </citation>
    <scope>NUCLEOTIDE SEQUENCE [LARGE SCALE GENOMIC DNA]</scope>
    <source>
        <strain evidence="3 4">GAB2-2007-GAL-DOM2</strain>
    </source>
</reference>
<evidence type="ECO:0000313" key="4">
    <source>
        <dbReference type="Proteomes" id="UP000028837"/>
    </source>
</evidence>
<feature type="region of interest" description="Disordered" evidence="1">
    <location>
        <begin position="305"/>
        <end position="353"/>
    </location>
</feature>
<dbReference type="SUPFAM" id="SSF74877">
    <property type="entry name" value="Major surface antigen p30, SAG1"/>
    <property type="match status" value="2"/>
</dbReference>
<dbReference type="OrthoDB" id="330937at2759"/>
<dbReference type="Pfam" id="PF04092">
    <property type="entry name" value="SAG"/>
    <property type="match status" value="2"/>
</dbReference>
<evidence type="ECO:0000313" key="3">
    <source>
        <dbReference type="EMBL" id="KFG48860.1"/>
    </source>
</evidence>
<dbReference type="GO" id="GO:0016020">
    <property type="term" value="C:membrane"/>
    <property type="evidence" value="ECO:0007669"/>
    <property type="project" value="InterPro"/>
</dbReference>
<sequence length="372" mass="39216">MATRASLARQKTGAACLAVLTASPSVVAAKPWKRWVGVSVILASAFAVGVSAGPPYRYEPEKFTCRPKKGILSQWVSLLYQVQHNITFACEEATPVPTTLISEEHGLMVCAENMTPEECEANPAPLSAFLPGATKEWVTGDSVLTGLKISVPESQYPANAKSFRVGCRHNTKTGNTCMLTIHVEPRDPAVERQEARCSYTENSTLPKIFVTKDSNTMTLACGPHGAPMPESYTENYCSTPDTCDEKPFTSVIPGYLSKWFFGDPKSPLGARLRIPPEQIPSSPQIIYLGCTGPTEGEGPKYNCTVPVQLGGEDPSEGSRPGGGSGGGKRGGGQGGGGSLAGSDSRQGSARHSLPSGMALSASALLAMTALAY</sequence>
<feature type="domain" description="SRS" evidence="2">
    <location>
        <begin position="80"/>
        <end position="183"/>
    </location>
</feature>
<evidence type="ECO:0000259" key="2">
    <source>
        <dbReference type="Pfam" id="PF04092"/>
    </source>
</evidence>
<dbReference type="AlphaFoldDB" id="A0A086KWU2"/>
<dbReference type="InterPro" id="IPR028352">
    <property type="entry name" value="Surface_antig_SAG1"/>
</dbReference>
<dbReference type="Gene3D" id="2.60.40.1320">
    <property type="entry name" value="SRS domain"/>
    <property type="match status" value="2"/>
</dbReference>
<dbReference type="InterPro" id="IPR036755">
    <property type="entry name" value="SRS_dom_sf"/>
</dbReference>
<dbReference type="EMBL" id="AHZU02000070">
    <property type="protein sequence ID" value="KFG48860.1"/>
    <property type="molecule type" value="Genomic_DNA"/>
</dbReference>
<dbReference type="VEuPathDB" id="ToxoDB:TGDOM2_233480"/>
<proteinExistence type="predicted"/>
<organism evidence="3 4">
    <name type="scientific">Toxoplasma gondii GAB2-2007-GAL-DOM2</name>
    <dbReference type="NCBI Taxonomy" id="1130820"/>
    <lineage>
        <taxon>Eukaryota</taxon>
        <taxon>Sar</taxon>
        <taxon>Alveolata</taxon>
        <taxon>Apicomplexa</taxon>
        <taxon>Conoidasida</taxon>
        <taxon>Coccidia</taxon>
        <taxon>Eucoccidiorida</taxon>
        <taxon>Eimeriorina</taxon>
        <taxon>Sarcocystidae</taxon>
        <taxon>Toxoplasma</taxon>
    </lineage>
</organism>
<dbReference type="Proteomes" id="UP000028837">
    <property type="component" value="Unassembled WGS sequence"/>
</dbReference>
<feature type="compositionally biased region" description="Gly residues" evidence="1">
    <location>
        <begin position="319"/>
        <end position="339"/>
    </location>
</feature>
<dbReference type="InterPro" id="IPR007226">
    <property type="entry name" value="SRS_dom"/>
</dbReference>
<dbReference type="PRINTS" id="PR01801">
    <property type="entry name" value="SURFCEANTIGN"/>
</dbReference>
<protein>
    <submittedName>
        <fullName evidence="3">SAG-related sequence SRS29C</fullName>
    </submittedName>
</protein>
<feature type="domain" description="SRS" evidence="2">
    <location>
        <begin position="194"/>
        <end position="308"/>
    </location>
</feature>
<name>A0A086KWU2_TOXGO</name>